<evidence type="ECO:0000256" key="1">
    <source>
        <dbReference type="ARBA" id="ARBA00022741"/>
    </source>
</evidence>
<dbReference type="OrthoDB" id="9812433at2"/>
<keyword evidence="4" id="KW-0732">Signal</keyword>
<evidence type="ECO:0000313" key="5">
    <source>
        <dbReference type="EMBL" id="PKW27457.1"/>
    </source>
</evidence>
<dbReference type="RefSeq" id="WP_101395877.1">
    <property type="nucleotide sequence ID" value="NZ_PJNE01000001.1"/>
</dbReference>
<evidence type="ECO:0000313" key="6">
    <source>
        <dbReference type="Proteomes" id="UP000233781"/>
    </source>
</evidence>
<dbReference type="Proteomes" id="UP000233781">
    <property type="component" value="Unassembled WGS sequence"/>
</dbReference>
<dbReference type="GO" id="GO:0005524">
    <property type="term" value="F:ATP binding"/>
    <property type="evidence" value="ECO:0007669"/>
    <property type="project" value="UniProtKB-KW"/>
</dbReference>
<protein>
    <submittedName>
        <fullName evidence="5">Capsular exopolysaccharide synthesis family protein</fullName>
    </submittedName>
</protein>
<dbReference type="AlphaFoldDB" id="A0A2N3YKR1"/>
<organism evidence="5 6">
    <name type="scientific">Phycicoccus duodecadis</name>
    <dbReference type="NCBI Taxonomy" id="173053"/>
    <lineage>
        <taxon>Bacteria</taxon>
        <taxon>Bacillati</taxon>
        <taxon>Actinomycetota</taxon>
        <taxon>Actinomycetes</taxon>
        <taxon>Micrococcales</taxon>
        <taxon>Intrasporangiaceae</taxon>
        <taxon>Phycicoccus</taxon>
    </lineage>
</organism>
<dbReference type="PANTHER" id="PTHR32309">
    <property type="entry name" value="TYROSINE-PROTEIN KINASE"/>
    <property type="match status" value="1"/>
</dbReference>
<dbReference type="CDD" id="cd05387">
    <property type="entry name" value="BY-kinase"/>
    <property type="match status" value="1"/>
</dbReference>
<feature type="chain" id="PRO_5014982261" evidence="4">
    <location>
        <begin position="33"/>
        <end position="533"/>
    </location>
</feature>
<accession>A0A2N3YKR1</accession>
<dbReference type="Pfam" id="PF10609">
    <property type="entry name" value="ParA"/>
    <property type="match status" value="1"/>
</dbReference>
<dbReference type="InterPro" id="IPR033756">
    <property type="entry name" value="YlxH/NBP35"/>
</dbReference>
<dbReference type="InterPro" id="IPR050445">
    <property type="entry name" value="Bact_polysacc_biosynth/exp"/>
</dbReference>
<feature type="compositionally biased region" description="Low complexity" evidence="3">
    <location>
        <begin position="488"/>
        <end position="519"/>
    </location>
</feature>
<proteinExistence type="predicted"/>
<dbReference type="GO" id="GO:0004713">
    <property type="term" value="F:protein tyrosine kinase activity"/>
    <property type="evidence" value="ECO:0007669"/>
    <property type="project" value="TreeGrafter"/>
</dbReference>
<keyword evidence="2" id="KW-0067">ATP-binding</keyword>
<keyword evidence="6" id="KW-1185">Reference proteome</keyword>
<dbReference type="GO" id="GO:0005886">
    <property type="term" value="C:plasma membrane"/>
    <property type="evidence" value="ECO:0007669"/>
    <property type="project" value="TreeGrafter"/>
</dbReference>
<feature type="region of interest" description="Disordered" evidence="3">
    <location>
        <begin position="466"/>
        <end position="533"/>
    </location>
</feature>
<dbReference type="SUPFAM" id="SSF52540">
    <property type="entry name" value="P-loop containing nucleoside triphosphate hydrolases"/>
    <property type="match status" value="1"/>
</dbReference>
<sequence length="533" mass="55087">MTLLEAVRIARRFWSTIAICVAAALAVAGAYAATQPRLYSASSEAYVQIGGGTGSVSEVSVGNNVASAKAAAYAPLTRSGMVADRVIASLGLKTTPAQVAAAISYATEPESPRIQVFVTSGSPQEAKNIADAVVGATAEVASIVEGGRPGSAARTVRLIPVTTAAVPTAPVSPDVEKLLALGLAGGLVLAYLVVMARLRLDTRIRRVDDVTGLTSHGVIGTIPRSRDLKQRLHSESLLSGPVGEALRHLRTNLVYADPDHAPRTVIVTSPQPGEGKSTISALLARSLALRGERVVLVDGDLRRPMVATLFDVRSGLGLTQVLSGAVPLREALVATDTPGLTVLPAGRIPHNPSEVVGSERMRQLLDHLGQDHLVIVDAPPTLPVTDALVLAQRADGVLVVSLMGRSRKEQLKRTLELAEGVHAKVLGVVVNGIPQGRSAGVYGYESYGYEQGTTSRAGMLRRVLSRARGTDPDGTSDPRPAGSRPERAGGSASGDGPARAGAAPSAADPAPDATPGEPDLAPAWLTGSDPAVR</sequence>
<dbReference type="EMBL" id="PJNE01000001">
    <property type="protein sequence ID" value="PKW27457.1"/>
    <property type="molecule type" value="Genomic_DNA"/>
</dbReference>
<name>A0A2N3YKR1_9MICO</name>
<feature type="signal peptide" evidence="4">
    <location>
        <begin position="1"/>
        <end position="32"/>
    </location>
</feature>
<dbReference type="Gene3D" id="3.40.50.300">
    <property type="entry name" value="P-loop containing nucleotide triphosphate hydrolases"/>
    <property type="match status" value="1"/>
</dbReference>
<evidence type="ECO:0000256" key="3">
    <source>
        <dbReference type="SAM" id="MobiDB-lite"/>
    </source>
</evidence>
<evidence type="ECO:0000256" key="2">
    <source>
        <dbReference type="ARBA" id="ARBA00022840"/>
    </source>
</evidence>
<dbReference type="NCBIfam" id="TIGR01007">
    <property type="entry name" value="eps_fam"/>
    <property type="match status" value="1"/>
</dbReference>
<dbReference type="InterPro" id="IPR027417">
    <property type="entry name" value="P-loop_NTPase"/>
</dbReference>
<evidence type="ECO:0000256" key="4">
    <source>
        <dbReference type="SAM" id="SignalP"/>
    </source>
</evidence>
<reference evidence="5 6" key="1">
    <citation type="submission" date="2017-12" db="EMBL/GenBank/DDBJ databases">
        <title>Sequencing the genomes of 1000 Actinobacteria strains.</title>
        <authorList>
            <person name="Klenk H.-P."/>
        </authorList>
    </citation>
    <scope>NUCLEOTIDE SEQUENCE [LARGE SCALE GENOMIC DNA]</scope>
    <source>
        <strain evidence="5 6">DSM 12806</strain>
    </source>
</reference>
<dbReference type="InterPro" id="IPR005702">
    <property type="entry name" value="Wzc-like_C"/>
</dbReference>
<dbReference type="PANTHER" id="PTHR32309:SF13">
    <property type="entry name" value="FERRIC ENTEROBACTIN TRANSPORT PROTEIN FEPE"/>
    <property type="match status" value="1"/>
</dbReference>
<keyword evidence="1" id="KW-0547">Nucleotide-binding</keyword>
<comment type="caution">
    <text evidence="5">The sequence shown here is derived from an EMBL/GenBank/DDBJ whole genome shotgun (WGS) entry which is preliminary data.</text>
</comment>
<gene>
    <name evidence="5" type="ORF">ATL31_2300</name>
</gene>